<dbReference type="PRINTS" id="PR00039">
    <property type="entry name" value="HTHLYSR"/>
</dbReference>
<dbReference type="InterPro" id="IPR036388">
    <property type="entry name" value="WH-like_DNA-bd_sf"/>
</dbReference>
<dbReference type="InterPro" id="IPR058163">
    <property type="entry name" value="LysR-type_TF_proteobact-type"/>
</dbReference>
<sequence>MVSSSLPPLSSLRVFEAAARHCSFTRAAEELGMTQAAVSYQIKILEERVGSNLFLRKPRQVSLSETGLRLAPVVSQAFDLLHNAFAAEEDDSQSLLTISTLQTFAANYLVERIGRFQMEHCNLAVRLDASQEMRNFAREEFDLGIRSGMGDWPGLATHLLMTASFTPMLSPGLAESIDGVKEPADLLRLPFIDASDPWWKVWFDAAGVPSDELKARPRSRLGSQTLEATAAMAGQGVAVLTPMFYRKALNDGSLIQPFDLVCKDLEGRGYWLVYPESRRNSRKIKAFRRWLEVELKQSFIEEDLAIKAQGCRKI</sequence>
<keyword evidence="7" id="KW-1185">Reference proteome</keyword>
<keyword evidence="2" id="KW-0805">Transcription regulation</keyword>
<evidence type="ECO:0000256" key="4">
    <source>
        <dbReference type="ARBA" id="ARBA00023163"/>
    </source>
</evidence>
<dbReference type="SUPFAM" id="SSF46785">
    <property type="entry name" value="Winged helix' DNA-binding domain"/>
    <property type="match status" value="1"/>
</dbReference>
<keyword evidence="3" id="KW-0238">DNA-binding</keyword>
<evidence type="ECO:0000313" key="7">
    <source>
        <dbReference type="Proteomes" id="UP001069802"/>
    </source>
</evidence>
<evidence type="ECO:0000256" key="3">
    <source>
        <dbReference type="ARBA" id="ARBA00023125"/>
    </source>
</evidence>
<comment type="caution">
    <text evidence="6">The sequence shown here is derived from an EMBL/GenBank/DDBJ whole genome shotgun (WGS) entry which is preliminary data.</text>
</comment>
<dbReference type="Pfam" id="PF00126">
    <property type="entry name" value="HTH_1"/>
    <property type="match status" value="1"/>
</dbReference>
<dbReference type="InterPro" id="IPR000847">
    <property type="entry name" value="LysR_HTH_N"/>
</dbReference>
<dbReference type="RefSeq" id="WP_269424952.1">
    <property type="nucleotide sequence ID" value="NZ_JAPWGY010000011.1"/>
</dbReference>
<gene>
    <name evidence="6" type="ORF">O4H49_18635</name>
</gene>
<dbReference type="Gene3D" id="3.40.190.10">
    <property type="entry name" value="Periplasmic binding protein-like II"/>
    <property type="match status" value="2"/>
</dbReference>
<protein>
    <submittedName>
        <fullName evidence="6">LysR substrate-binding domain-containing protein</fullName>
    </submittedName>
</protein>
<feature type="domain" description="HTH lysR-type" evidence="5">
    <location>
        <begin position="7"/>
        <end position="64"/>
    </location>
</feature>
<evidence type="ECO:0000313" key="6">
    <source>
        <dbReference type="EMBL" id="MCZ4282808.1"/>
    </source>
</evidence>
<dbReference type="PANTHER" id="PTHR30537:SF26">
    <property type="entry name" value="GLYCINE CLEAVAGE SYSTEM TRANSCRIPTIONAL ACTIVATOR"/>
    <property type="match status" value="1"/>
</dbReference>
<dbReference type="InterPro" id="IPR005119">
    <property type="entry name" value="LysR_subst-bd"/>
</dbReference>
<dbReference type="CDD" id="cd08432">
    <property type="entry name" value="PBP2_GcdR_TrpI_HvrB_AmpR_like"/>
    <property type="match status" value="1"/>
</dbReference>
<dbReference type="InterPro" id="IPR036390">
    <property type="entry name" value="WH_DNA-bd_sf"/>
</dbReference>
<accession>A0ABT4LNW9</accession>
<dbReference type="PROSITE" id="PS50931">
    <property type="entry name" value="HTH_LYSR"/>
    <property type="match status" value="1"/>
</dbReference>
<dbReference type="SUPFAM" id="SSF53850">
    <property type="entry name" value="Periplasmic binding protein-like II"/>
    <property type="match status" value="1"/>
</dbReference>
<dbReference type="Proteomes" id="UP001069802">
    <property type="component" value="Unassembled WGS sequence"/>
</dbReference>
<organism evidence="6 7">
    <name type="scientific">Kiloniella laminariae</name>
    <dbReference type="NCBI Taxonomy" id="454162"/>
    <lineage>
        <taxon>Bacteria</taxon>
        <taxon>Pseudomonadati</taxon>
        <taxon>Pseudomonadota</taxon>
        <taxon>Alphaproteobacteria</taxon>
        <taxon>Rhodospirillales</taxon>
        <taxon>Kiloniellaceae</taxon>
        <taxon>Kiloniella</taxon>
    </lineage>
</organism>
<name>A0ABT4LNW9_9PROT</name>
<comment type="similarity">
    <text evidence="1">Belongs to the LysR transcriptional regulatory family.</text>
</comment>
<evidence type="ECO:0000259" key="5">
    <source>
        <dbReference type="PROSITE" id="PS50931"/>
    </source>
</evidence>
<reference evidence="6" key="1">
    <citation type="submission" date="2022-12" db="EMBL/GenBank/DDBJ databases">
        <title>Bacterial isolates from different developmental stages of Nematostella vectensis.</title>
        <authorList>
            <person name="Fraune S."/>
        </authorList>
    </citation>
    <scope>NUCLEOTIDE SEQUENCE</scope>
    <source>
        <strain evidence="6">G21630-S1</strain>
    </source>
</reference>
<evidence type="ECO:0000256" key="2">
    <source>
        <dbReference type="ARBA" id="ARBA00023015"/>
    </source>
</evidence>
<dbReference type="EMBL" id="JAPWGY010000011">
    <property type="protein sequence ID" value="MCZ4282808.1"/>
    <property type="molecule type" value="Genomic_DNA"/>
</dbReference>
<evidence type="ECO:0000256" key="1">
    <source>
        <dbReference type="ARBA" id="ARBA00009437"/>
    </source>
</evidence>
<dbReference type="PANTHER" id="PTHR30537">
    <property type="entry name" value="HTH-TYPE TRANSCRIPTIONAL REGULATOR"/>
    <property type="match status" value="1"/>
</dbReference>
<proteinExistence type="inferred from homology"/>
<keyword evidence="4" id="KW-0804">Transcription</keyword>
<dbReference type="Gene3D" id="1.10.10.10">
    <property type="entry name" value="Winged helix-like DNA-binding domain superfamily/Winged helix DNA-binding domain"/>
    <property type="match status" value="1"/>
</dbReference>
<dbReference type="Pfam" id="PF03466">
    <property type="entry name" value="LysR_substrate"/>
    <property type="match status" value="1"/>
</dbReference>